<sequence>MKCAAYFRDYESVSLLCLCLWSKTSRVKYLDRKIKQPGSTSTHQLRLVVRSSSIRPRRLRNSLSRPITVPGSLVVRVRFLSHWDLCFWDQAESNPEETAAVSLIHHRLYMSSRSHGTFPLVHLTNIYRKHFRSDYAALTYENVCWNVNMLISD</sequence>
<organism evidence="1 2">
    <name type="scientific">Zophobas morio</name>
    <dbReference type="NCBI Taxonomy" id="2755281"/>
    <lineage>
        <taxon>Eukaryota</taxon>
        <taxon>Metazoa</taxon>
        <taxon>Ecdysozoa</taxon>
        <taxon>Arthropoda</taxon>
        <taxon>Hexapoda</taxon>
        <taxon>Insecta</taxon>
        <taxon>Pterygota</taxon>
        <taxon>Neoptera</taxon>
        <taxon>Endopterygota</taxon>
        <taxon>Coleoptera</taxon>
        <taxon>Polyphaga</taxon>
        <taxon>Cucujiformia</taxon>
        <taxon>Tenebrionidae</taxon>
        <taxon>Zophobas</taxon>
    </lineage>
</organism>
<comment type="caution">
    <text evidence="1">The sequence shown here is derived from an EMBL/GenBank/DDBJ whole genome shotgun (WGS) entry which is preliminary data.</text>
</comment>
<dbReference type="Proteomes" id="UP001168821">
    <property type="component" value="Unassembled WGS sequence"/>
</dbReference>
<protein>
    <submittedName>
        <fullName evidence="1">Uncharacterized protein</fullName>
    </submittedName>
</protein>
<name>A0AA38MRP1_9CUCU</name>
<keyword evidence="2" id="KW-1185">Reference proteome</keyword>
<evidence type="ECO:0000313" key="2">
    <source>
        <dbReference type="Proteomes" id="UP001168821"/>
    </source>
</evidence>
<reference evidence="1" key="1">
    <citation type="journal article" date="2023" name="G3 (Bethesda)">
        <title>Whole genome assemblies of Zophobas morio and Tenebrio molitor.</title>
        <authorList>
            <person name="Kaur S."/>
            <person name="Stinson S.A."/>
            <person name="diCenzo G.C."/>
        </authorList>
    </citation>
    <scope>NUCLEOTIDE SEQUENCE</scope>
    <source>
        <strain evidence="1">QUZm001</strain>
    </source>
</reference>
<gene>
    <name evidence="1" type="ORF">Zmor_000803</name>
</gene>
<accession>A0AA38MRP1</accession>
<dbReference type="AlphaFoldDB" id="A0AA38MRP1"/>
<evidence type="ECO:0000313" key="1">
    <source>
        <dbReference type="EMBL" id="KAJ3665302.1"/>
    </source>
</evidence>
<proteinExistence type="predicted"/>
<dbReference type="EMBL" id="JALNTZ010000001">
    <property type="protein sequence ID" value="KAJ3665302.1"/>
    <property type="molecule type" value="Genomic_DNA"/>
</dbReference>